<dbReference type="SMART" id="SM00408">
    <property type="entry name" value="IGc2"/>
    <property type="match status" value="3"/>
</dbReference>
<feature type="domain" description="Ig-like" evidence="2">
    <location>
        <begin position="1"/>
        <end position="53"/>
    </location>
</feature>
<gene>
    <name evidence="3" type="ORF">LAZ67_2006642</name>
</gene>
<accession>A0ABY6K8W0</accession>
<keyword evidence="4" id="KW-1185">Reference proteome</keyword>
<organism evidence="3 4">
    <name type="scientific">Cordylochernes scorpioides</name>
    <dbReference type="NCBI Taxonomy" id="51811"/>
    <lineage>
        <taxon>Eukaryota</taxon>
        <taxon>Metazoa</taxon>
        <taxon>Ecdysozoa</taxon>
        <taxon>Arthropoda</taxon>
        <taxon>Chelicerata</taxon>
        <taxon>Arachnida</taxon>
        <taxon>Pseudoscorpiones</taxon>
        <taxon>Cheliferoidea</taxon>
        <taxon>Chernetidae</taxon>
        <taxon>Cordylochernes</taxon>
    </lineage>
</organism>
<dbReference type="Pfam" id="PF13927">
    <property type="entry name" value="Ig_3"/>
    <property type="match status" value="3"/>
</dbReference>
<feature type="domain" description="Ig-like" evidence="2">
    <location>
        <begin position="57"/>
        <end position="149"/>
    </location>
</feature>
<evidence type="ECO:0000259" key="2">
    <source>
        <dbReference type="PROSITE" id="PS50835"/>
    </source>
</evidence>
<dbReference type="InterPro" id="IPR036179">
    <property type="entry name" value="Ig-like_dom_sf"/>
</dbReference>
<dbReference type="PANTHER" id="PTHR10075:SF100">
    <property type="entry name" value="FASCICLIN-2"/>
    <property type="match status" value="1"/>
</dbReference>
<dbReference type="EMBL" id="CP092864">
    <property type="protein sequence ID" value="UYV64130.1"/>
    <property type="molecule type" value="Genomic_DNA"/>
</dbReference>
<dbReference type="SUPFAM" id="SSF48726">
    <property type="entry name" value="Immunoglobulin"/>
    <property type="match status" value="4"/>
</dbReference>
<name>A0ABY6K8W0_9ARAC</name>
<dbReference type="Proteomes" id="UP001235939">
    <property type="component" value="Chromosome 02"/>
</dbReference>
<dbReference type="PANTHER" id="PTHR10075">
    <property type="entry name" value="BASIGIN RELATED"/>
    <property type="match status" value="1"/>
</dbReference>
<evidence type="ECO:0000313" key="4">
    <source>
        <dbReference type="Proteomes" id="UP001235939"/>
    </source>
</evidence>
<protein>
    <submittedName>
        <fullName evidence="3">IGSF9B</fullName>
    </submittedName>
</protein>
<dbReference type="PROSITE" id="PS50835">
    <property type="entry name" value="IG_LIKE"/>
    <property type="match status" value="4"/>
</dbReference>
<feature type="domain" description="Ig-like" evidence="2">
    <location>
        <begin position="249"/>
        <end position="329"/>
    </location>
</feature>
<proteinExistence type="predicted"/>
<dbReference type="InterPro" id="IPR003599">
    <property type="entry name" value="Ig_sub"/>
</dbReference>
<reference evidence="3 4" key="1">
    <citation type="submission" date="2022-01" db="EMBL/GenBank/DDBJ databases">
        <title>A chromosomal length assembly of Cordylochernes scorpioides.</title>
        <authorList>
            <person name="Zeh D."/>
            <person name="Zeh J."/>
        </authorList>
    </citation>
    <scope>NUCLEOTIDE SEQUENCE [LARGE SCALE GENOMIC DNA]</scope>
    <source>
        <strain evidence="3">IN4F17</strain>
        <tissue evidence="3">Whole Body</tissue>
    </source>
</reference>
<dbReference type="Gene3D" id="2.60.40.10">
    <property type="entry name" value="Immunoglobulins"/>
    <property type="match status" value="4"/>
</dbReference>
<dbReference type="InterPro" id="IPR003598">
    <property type="entry name" value="Ig_sub2"/>
</dbReference>
<dbReference type="InterPro" id="IPR007110">
    <property type="entry name" value="Ig-like_dom"/>
</dbReference>
<dbReference type="SMART" id="SM00409">
    <property type="entry name" value="IG"/>
    <property type="match status" value="4"/>
</dbReference>
<keyword evidence="1" id="KW-0393">Immunoglobulin domain</keyword>
<dbReference type="InterPro" id="IPR013783">
    <property type="entry name" value="Ig-like_fold"/>
</dbReference>
<sequence length="355" mass="39837">MWYQDNLPLEEQESVQILPTELFISSLSEKHIGDYLCMARNREGSVTANSKVIVAGPATITIPPRNMTKLEGDKVEFVCEAKALPSNVTHRWFHDGVEISHISWMETRTLVRKDGTLFLSPTSPVDAGKYTCEVTNGIGSPDSASAYLSVEYPARVTYSPAMQYLPLGLSGVVRCYVQANPHFQFITWTKDRRPFDPNSTPGVVNLNNGSLLFQRVSHDHQGRYRCTPYNIHGTSGTSNVMEVLVREPPMYTIKPMDVYQKPANSSVEIPCDGIGQPKPVISWRRADGLKLPRDRVSQRGGNLTIKHLAKEDYGRYECVLENEIATLVTSTVLLVESKSGAVLMFDFLSWEWQHK</sequence>
<feature type="domain" description="Ig-like" evidence="2">
    <location>
        <begin position="153"/>
        <end position="244"/>
    </location>
</feature>
<evidence type="ECO:0000256" key="1">
    <source>
        <dbReference type="ARBA" id="ARBA00023319"/>
    </source>
</evidence>
<evidence type="ECO:0000313" key="3">
    <source>
        <dbReference type="EMBL" id="UYV64130.1"/>
    </source>
</evidence>